<dbReference type="Pfam" id="PF05622">
    <property type="entry name" value="HOOK"/>
    <property type="match status" value="1"/>
</dbReference>
<evidence type="ECO:0000256" key="2">
    <source>
        <dbReference type="ARBA" id="ARBA00022490"/>
    </source>
</evidence>
<name>A0A0D1DVS4_MYCMD</name>
<dbReference type="VEuPathDB" id="FungiDB:UMAG_11790"/>
<dbReference type="Gene3D" id="1.10.418.10">
    <property type="entry name" value="Calponin-like domain"/>
    <property type="match status" value="1"/>
</dbReference>
<evidence type="ECO:0000259" key="6">
    <source>
        <dbReference type="Pfam" id="PF05622"/>
    </source>
</evidence>
<feature type="coiled-coil region" evidence="4">
    <location>
        <begin position="534"/>
        <end position="581"/>
    </location>
</feature>
<dbReference type="GO" id="GO:0031122">
    <property type="term" value="P:cytoplasmic microtubule organization"/>
    <property type="evidence" value="ECO:0000318"/>
    <property type="project" value="GO_Central"/>
</dbReference>
<evidence type="ECO:0000256" key="1">
    <source>
        <dbReference type="ARBA" id="ARBA00004496"/>
    </source>
</evidence>
<sequence length="930" mass="103432">MSDTHDPTASTEAVQQGSPVSTPPLSSPDAEIDAYLAWAQAVLADIPDANKAIRKPSDLSDGVALFHILSDIDPDLFRNPHAGDTKDNWVLTIGTLKRLYKLMMQYYSQSLQAASTALPSPDLNAIARSADAEQLALLCLLAIGIAVRSEKNETHIAAIQTLDQKHQHQLMMSIERVMSFISQGQEEQLVASNPDDSIASSVINGQADDIAAKHQGKSAAQLATELEAMQAQKDHVDKSYLLLLEAHRELQNQFQDLQTEKDELTVTHEEHKKRVEESRNQQADVLMRQKIDKLKIDLRRSEDALAELETDNEKLLQSAEESKRKIEELQKSADEAIKLKDQLEEHRHAADRLQKAENVIEKYKKKLEEGTDIRRQLKTLEDQNAELVDRNAKLEDEYKRVSAFKPLMDSYKSQIADLESKSSNLQRDLATSKYEQEQILSRLKASEDQRASAKEEMELYQERIKELELGGETALTKRKQIVSRNSNVSANGVDGLVAADASRASADDDDELDDDDDTFDRSDELEEALSGTTMTDLKIRLRKLSRELEAAKTNKADQSRLIVLENLLEDAQRMKARYEADYLREHRDKMVLQNQLEAIRSGKSDLGDGTEAAYALRLRLNQLVEELDEAKRRLTELEVHNEQIARELTVAKSDLSLVNKDQVDILHSLRASMDADKDELEAHVKKLKAEVASVSEQNRMYMAQVNALLMEKVDLQAEGIGQRDEALKRERALGELQTRLKGKGLPKEVEEMVASLQNEALSSTRDLKALQERFAKAKTFIKQQDKMIKEKDRSLAAAAAAGGHLGGTARGVDGSGGRGEASNEALEQENRRLLDQARNLEREQRLMMSAFQELGRRYMVELESGRNPSGGGGGGSGVAGSAGTRMGSASFAAGGVRALSGLTGLNGPGRSWLANQRRTVNPTLQLASRR</sequence>
<dbReference type="AlphaFoldDB" id="A0A0D1DVS4"/>
<keyword evidence="9" id="KW-1185">Reference proteome</keyword>
<comment type="subcellular location">
    <subcellularLocation>
        <location evidence="1">Cytoplasm</location>
    </subcellularLocation>
</comment>
<dbReference type="GO" id="GO:0051959">
    <property type="term" value="F:dynein light intermediate chain binding"/>
    <property type="evidence" value="ECO:0000318"/>
    <property type="project" value="GO_Central"/>
</dbReference>
<dbReference type="eggNOG" id="ENOG502QQM8">
    <property type="taxonomic scope" value="Eukaryota"/>
</dbReference>
<feature type="coiled-coil region" evidence="4">
    <location>
        <begin position="240"/>
        <end position="470"/>
    </location>
</feature>
<feature type="compositionally biased region" description="Polar residues" evidence="5">
    <location>
        <begin position="913"/>
        <end position="930"/>
    </location>
</feature>
<gene>
    <name evidence="8" type="ORF">UMAG_11790</name>
</gene>
<dbReference type="CDD" id="cd22211">
    <property type="entry name" value="HkD_SF"/>
    <property type="match status" value="1"/>
</dbReference>
<evidence type="ECO:0000313" key="8">
    <source>
        <dbReference type="EMBL" id="KIS66560.1"/>
    </source>
</evidence>
<dbReference type="InterPro" id="IPR036872">
    <property type="entry name" value="CH_dom_sf"/>
</dbReference>
<dbReference type="RefSeq" id="XP_011391958.1">
    <property type="nucleotide sequence ID" value="XM_011393656.1"/>
</dbReference>
<dbReference type="GO" id="GO:0008017">
    <property type="term" value="F:microtubule binding"/>
    <property type="evidence" value="ECO:0000318"/>
    <property type="project" value="GO_Central"/>
</dbReference>
<feature type="compositionally biased region" description="Polar residues" evidence="5">
    <location>
        <begin position="7"/>
        <end position="20"/>
    </location>
</feature>
<dbReference type="PANTHER" id="PTHR18947:SF28">
    <property type="entry name" value="GIRDIN, ISOFORM A"/>
    <property type="match status" value="1"/>
</dbReference>
<protein>
    <recommendedName>
        <fullName evidence="10">Hook protein</fullName>
    </recommendedName>
</protein>
<dbReference type="STRING" id="237631.A0A0D1DVS4"/>
<keyword evidence="2" id="KW-0963">Cytoplasm</keyword>
<feature type="region of interest" description="Disordered" evidence="5">
    <location>
        <begin position="1"/>
        <end position="27"/>
    </location>
</feature>
<dbReference type="GO" id="GO:0030705">
    <property type="term" value="P:cytoskeleton-dependent intracellular transport"/>
    <property type="evidence" value="ECO:0000318"/>
    <property type="project" value="GO_Central"/>
</dbReference>
<dbReference type="SMR" id="A0A0D1DVS4"/>
<evidence type="ECO:0000259" key="7">
    <source>
        <dbReference type="Pfam" id="PF19047"/>
    </source>
</evidence>
<dbReference type="KEGG" id="uma:UMAG_11790"/>
<feature type="compositionally biased region" description="Gly residues" evidence="5">
    <location>
        <begin position="804"/>
        <end position="819"/>
    </location>
</feature>
<accession>A0A0D1DVS4</accession>
<feature type="domain" description="HOOK N-terminal" evidence="7">
    <location>
        <begin position="53"/>
        <end position="174"/>
    </location>
</feature>
<evidence type="ECO:0000256" key="5">
    <source>
        <dbReference type="SAM" id="MobiDB-lite"/>
    </source>
</evidence>
<organism evidence="8 9">
    <name type="scientific">Mycosarcoma maydis</name>
    <name type="common">Corn smut fungus</name>
    <name type="synonym">Ustilago maydis</name>
    <dbReference type="NCBI Taxonomy" id="5270"/>
    <lineage>
        <taxon>Eukaryota</taxon>
        <taxon>Fungi</taxon>
        <taxon>Dikarya</taxon>
        <taxon>Basidiomycota</taxon>
        <taxon>Ustilaginomycotina</taxon>
        <taxon>Ustilaginomycetes</taxon>
        <taxon>Ustilaginales</taxon>
        <taxon>Ustilaginaceae</taxon>
        <taxon>Mycosarcoma</taxon>
    </lineage>
</organism>
<feature type="region of interest" description="Disordered" evidence="5">
    <location>
        <begin position="804"/>
        <end position="827"/>
    </location>
</feature>
<evidence type="ECO:0000256" key="3">
    <source>
        <dbReference type="ARBA" id="ARBA00023054"/>
    </source>
</evidence>
<feature type="domain" description="Hook C-terminal" evidence="6">
    <location>
        <begin position="248"/>
        <end position="469"/>
    </location>
</feature>
<dbReference type="PANTHER" id="PTHR18947">
    <property type="entry name" value="HOOK PROTEINS"/>
    <property type="match status" value="1"/>
</dbReference>
<dbReference type="GeneID" id="23567633"/>
<dbReference type="InterPro" id="IPR043936">
    <property type="entry name" value="HOOK_N"/>
</dbReference>
<dbReference type="InterPro" id="IPR008636">
    <property type="entry name" value="Hook_C"/>
</dbReference>
<evidence type="ECO:0000256" key="4">
    <source>
        <dbReference type="SAM" id="Coils"/>
    </source>
</evidence>
<evidence type="ECO:0008006" key="10">
    <source>
        <dbReference type="Google" id="ProtNLM"/>
    </source>
</evidence>
<evidence type="ECO:0000313" key="9">
    <source>
        <dbReference type="Proteomes" id="UP000000561"/>
    </source>
</evidence>
<dbReference type="Pfam" id="PF19047">
    <property type="entry name" value="HOOK_N"/>
    <property type="match status" value="1"/>
</dbReference>
<keyword evidence="3 4" id="KW-0175">Coiled coil</keyword>
<dbReference type="InParanoid" id="A0A0D1DVS4"/>
<dbReference type="Proteomes" id="UP000000561">
    <property type="component" value="Chromosome 18"/>
</dbReference>
<reference evidence="8 9" key="1">
    <citation type="journal article" date="2006" name="Nature">
        <title>Insights from the genome of the biotrophic fungal plant pathogen Ustilago maydis.</title>
        <authorList>
            <person name="Kamper J."/>
            <person name="Kahmann R."/>
            <person name="Bolker M."/>
            <person name="Ma L.J."/>
            <person name="Brefort T."/>
            <person name="Saville B.J."/>
            <person name="Banuett F."/>
            <person name="Kronstad J.W."/>
            <person name="Gold S.E."/>
            <person name="Muller O."/>
            <person name="Perlin M.H."/>
            <person name="Wosten H.A."/>
            <person name="de Vries R."/>
            <person name="Ruiz-Herrera J."/>
            <person name="Reynaga-Pena C.G."/>
            <person name="Snetselaar K."/>
            <person name="McCann M."/>
            <person name="Perez-Martin J."/>
            <person name="Feldbrugge M."/>
            <person name="Basse C.W."/>
            <person name="Steinberg G."/>
            <person name="Ibeas J.I."/>
            <person name="Holloman W."/>
            <person name="Guzman P."/>
            <person name="Farman M."/>
            <person name="Stajich J.E."/>
            <person name="Sentandreu R."/>
            <person name="Gonzalez-Prieto J.M."/>
            <person name="Kennell J.C."/>
            <person name="Molina L."/>
            <person name="Schirawski J."/>
            <person name="Mendoza-Mendoza A."/>
            <person name="Greilinger D."/>
            <person name="Munch K."/>
            <person name="Rossel N."/>
            <person name="Scherer M."/>
            <person name="Vranes M."/>
            <person name="Ladendorf O."/>
            <person name="Vincon V."/>
            <person name="Fuchs U."/>
            <person name="Sandrock B."/>
            <person name="Meng S."/>
            <person name="Ho E.C."/>
            <person name="Cahill M.J."/>
            <person name="Boyce K.J."/>
            <person name="Klose J."/>
            <person name="Klosterman S.J."/>
            <person name="Deelstra H.J."/>
            <person name="Ortiz-Castellanos L."/>
            <person name="Li W."/>
            <person name="Sanchez-Alonso P."/>
            <person name="Schreier P.H."/>
            <person name="Hauser-Hahn I."/>
            <person name="Vaupel M."/>
            <person name="Koopmann E."/>
            <person name="Friedrich G."/>
            <person name="Voss H."/>
            <person name="Schluter T."/>
            <person name="Margolis J."/>
            <person name="Platt D."/>
            <person name="Swimmer C."/>
            <person name="Gnirke A."/>
            <person name="Chen F."/>
            <person name="Vysotskaia V."/>
            <person name="Mannhaupt G."/>
            <person name="Guldener U."/>
            <person name="Munsterkotter M."/>
            <person name="Haase D."/>
            <person name="Oesterheld M."/>
            <person name="Mewes H.W."/>
            <person name="Mauceli E.W."/>
            <person name="DeCaprio D."/>
            <person name="Wade C.M."/>
            <person name="Butler J."/>
            <person name="Young S."/>
            <person name="Jaffe D.B."/>
            <person name="Calvo S."/>
            <person name="Nusbaum C."/>
            <person name="Galagan J."/>
            <person name="Birren B.W."/>
        </authorList>
    </citation>
    <scope>NUCLEOTIDE SEQUENCE [LARGE SCALE GENOMIC DNA]</scope>
    <source>
        <strain evidence="9">DSM 14603 / FGSC 9021 / UM521</strain>
    </source>
</reference>
<dbReference type="SUPFAM" id="SSF116907">
    <property type="entry name" value="Hook domain"/>
    <property type="match status" value="1"/>
</dbReference>
<dbReference type="GO" id="GO:0005815">
    <property type="term" value="C:microtubule organizing center"/>
    <property type="evidence" value="ECO:0000318"/>
    <property type="project" value="GO_Central"/>
</dbReference>
<dbReference type="OrthoDB" id="49395at2759"/>
<proteinExistence type="predicted"/>
<feature type="region of interest" description="Disordered" evidence="5">
    <location>
        <begin position="907"/>
        <end position="930"/>
    </location>
</feature>
<dbReference type="GO" id="GO:0005737">
    <property type="term" value="C:cytoplasm"/>
    <property type="evidence" value="ECO:0000318"/>
    <property type="project" value="GO_Central"/>
</dbReference>
<dbReference type="EMBL" id="CM003157">
    <property type="protein sequence ID" value="KIS66560.1"/>
    <property type="molecule type" value="Genomic_DNA"/>
</dbReference>
<feature type="coiled-coil region" evidence="4">
    <location>
        <begin position="613"/>
        <end position="704"/>
    </location>
</feature>